<dbReference type="Gene3D" id="2.60.120.10">
    <property type="entry name" value="Jelly Rolls"/>
    <property type="match status" value="1"/>
</dbReference>
<dbReference type="GO" id="GO:0003677">
    <property type="term" value="F:DNA binding"/>
    <property type="evidence" value="ECO:0007669"/>
    <property type="project" value="UniProtKB-KW"/>
</dbReference>
<keyword evidence="2" id="KW-0238">DNA-binding</keyword>
<protein>
    <recommendedName>
        <fullName evidence="8">Crp/Fnr family transcriptional regulator</fullName>
    </recommendedName>
</protein>
<dbReference type="GO" id="GO:0003700">
    <property type="term" value="F:DNA-binding transcription factor activity"/>
    <property type="evidence" value="ECO:0007669"/>
    <property type="project" value="TreeGrafter"/>
</dbReference>
<organism evidence="6 7">
    <name type="scientific">Petrotoga olearia DSM 13574</name>
    <dbReference type="NCBI Taxonomy" id="1122955"/>
    <lineage>
        <taxon>Bacteria</taxon>
        <taxon>Thermotogati</taxon>
        <taxon>Thermotogota</taxon>
        <taxon>Thermotogae</taxon>
        <taxon>Petrotogales</taxon>
        <taxon>Petrotogaceae</taxon>
        <taxon>Petrotoga</taxon>
    </lineage>
</organism>
<evidence type="ECO:0000259" key="5">
    <source>
        <dbReference type="PROSITE" id="PS51063"/>
    </source>
</evidence>
<dbReference type="PROSITE" id="PS50042">
    <property type="entry name" value="CNMP_BINDING_3"/>
    <property type="match status" value="1"/>
</dbReference>
<dbReference type="Pfam" id="PF13545">
    <property type="entry name" value="HTH_Crp_2"/>
    <property type="match status" value="1"/>
</dbReference>
<evidence type="ECO:0008006" key="8">
    <source>
        <dbReference type="Google" id="ProtNLM"/>
    </source>
</evidence>
<dbReference type="SUPFAM" id="SSF51206">
    <property type="entry name" value="cAMP-binding domain-like"/>
    <property type="match status" value="1"/>
</dbReference>
<proteinExistence type="predicted"/>
<comment type="caution">
    <text evidence="6">The sequence shown here is derived from an EMBL/GenBank/DDBJ whole genome shotgun (WGS) entry which is preliminary data.</text>
</comment>
<keyword evidence="1" id="KW-0805">Transcription regulation</keyword>
<dbReference type="RefSeq" id="WP_103066922.1">
    <property type="nucleotide sequence ID" value="NZ_AZRL01000012.1"/>
</dbReference>
<dbReference type="InterPro" id="IPR012318">
    <property type="entry name" value="HTH_CRP"/>
</dbReference>
<evidence type="ECO:0000256" key="3">
    <source>
        <dbReference type="ARBA" id="ARBA00023163"/>
    </source>
</evidence>
<evidence type="ECO:0000256" key="1">
    <source>
        <dbReference type="ARBA" id="ARBA00023015"/>
    </source>
</evidence>
<dbReference type="GO" id="GO:0005829">
    <property type="term" value="C:cytosol"/>
    <property type="evidence" value="ECO:0007669"/>
    <property type="project" value="TreeGrafter"/>
</dbReference>
<name>A0A2K1P198_9BACT</name>
<feature type="domain" description="HTH crp-type" evidence="5">
    <location>
        <begin position="150"/>
        <end position="219"/>
    </location>
</feature>
<dbReference type="OrthoDB" id="3176638at2"/>
<dbReference type="Pfam" id="PF00027">
    <property type="entry name" value="cNMP_binding"/>
    <property type="match status" value="1"/>
</dbReference>
<sequence>MDNYIDMISNLKIFKNFSKAELMKIFGNIQYSIKQFPKGSFISSSGEKVDKLMILIKGEVIAEMIDFNGKILEVERIKSPDVLASALLFSKDNILPVNVLAVKDADMLYIEKEYLVRAFQVNNAFLISFLEDIGEKFQFVTTKLRMNSFHTIREKITMYLLNLYNQQNKSNELTIPLTLEELANLFGVTRPSLSRVFSQMQKEGLFVKIGNKIFLKKLKN</sequence>
<dbReference type="EMBL" id="AZRL01000012">
    <property type="protein sequence ID" value="PNR96568.1"/>
    <property type="molecule type" value="Genomic_DNA"/>
</dbReference>
<dbReference type="AlphaFoldDB" id="A0A2K1P198"/>
<gene>
    <name evidence="6" type="ORF">X929_04990</name>
</gene>
<evidence type="ECO:0000313" key="7">
    <source>
        <dbReference type="Proteomes" id="UP000236434"/>
    </source>
</evidence>
<dbReference type="InterPro" id="IPR050397">
    <property type="entry name" value="Env_Response_Regulators"/>
</dbReference>
<evidence type="ECO:0000256" key="2">
    <source>
        <dbReference type="ARBA" id="ARBA00023125"/>
    </source>
</evidence>
<dbReference type="SMART" id="SM00419">
    <property type="entry name" value="HTH_CRP"/>
    <property type="match status" value="1"/>
</dbReference>
<evidence type="ECO:0000259" key="4">
    <source>
        <dbReference type="PROSITE" id="PS50042"/>
    </source>
</evidence>
<dbReference type="InterPro" id="IPR018490">
    <property type="entry name" value="cNMP-bd_dom_sf"/>
</dbReference>
<reference evidence="6 7" key="1">
    <citation type="submission" date="2013-12" db="EMBL/GenBank/DDBJ databases">
        <title>Comparative genomics of Petrotoga isolates.</title>
        <authorList>
            <person name="Nesbo C.L."/>
            <person name="Charchuk R."/>
            <person name="Chow K."/>
        </authorList>
    </citation>
    <scope>NUCLEOTIDE SEQUENCE [LARGE SCALE GENOMIC DNA]</scope>
    <source>
        <strain evidence="6 7">DSM 13574</strain>
    </source>
</reference>
<dbReference type="InterPro" id="IPR014710">
    <property type="entry name" value="RmlC-like_jellyroll"/>
</dbReference>
<keyword evidence="3" id="KW-0804">Transcription</keyword>
<dbReference type="InterPro" id="IPR000595">
    <property type="entry name" value="cNMP-bd_dom"/>
</dbReference>
<dbReference type="InterPro" id="IPR036390">
    <property type="entry name" value="WH_DNA-bd_sf"/>
</dbReference>
<accession>A0A2K1P198</accession>
<dbReference type="SUPFAM" id="SSF46785">
    <property type="entry name" value="Winged helix' DNA-binding domain"/>
    <property type="match status" value="1"/>
</dbReference>
<dbReference type="Proteomes" id="UP000236434">
    <property type="component" value="Unassembled WGS sequence"/>
</dbReference>
<dbReference type="CDD" id="cd00038">
    <property type="entry name" value="CAP_ED"/>
    <property type="match status" value="1"/>
</dbReference>
<dbReference type="PANTHER" id="PTHR24567">
    <property type="entry name" value="CRP FAMILY TRANSCRIPTIONAL REGULATORY PROTEIN"/>
    <property type="match status" value="1"/>
</dbReference>
<evidence type="ECO:0000313" key="6">
    <source>
        <dbReference type="EMBL" id="PNR96568.1"/>
    </source>
</evidence>
<dbReference type="PANTHER" id="PTHR24567:SF58">
    <property type="entry name" value="CYCLIC AMP-BINDING REGULATORY PROTEIN"/>
    <property type="match status" value="1"/>
</dbReference>
<feature type="domain" description="Cyclic nucleotide-binding" evidence="4">
    <location>
        <begin position="13"/>
        <end position="136"/>
    </location>
</feature>
<dbReference type="PROSITE" id="PS51063">
    <property type="entry name" value="HTH_CRP_2"/>
    <property type="match status" value="1"/>
</dbReference>